<proteinExistence type="predicted"/>
<evidence type="ECO:0000313" key="1">
    <source>
        <dbReference type="EMBL" id="RNA38765.1"/>
    </source>
</evidence>
<protein>
    <submittedName>
        <fullName evidence="1">Uncharacterized protein</fullName>
    </submittedName>
</protein>
<organism evidence="1 2">
    <name type="scientific">Brachionus plicatilis</name>
    <name type="common">Marine rotifer</name>
    <name type="synonym">Brachionus muelleri</name>
    <dbReference type="NCBI Taxonomy" id="10195"/>
    <lineage>
        <taxon>Eukaryota</taxon>
        <taxon>Metazoa</taxon>
        <taxon>Spiralia</taxon>
        <taxon>Gnathifera</taxon>
        <taxon>Rotifera</taxon>
        <taxon>Eurotatoria</taxon>
        <taxon>Monogononta</taxon>
        <taxon>Pseudotrocha</taxon>
        <taxon>Ploima</taxon>
        <taxon>Brachionidae</taxon>
        <taxon>Brachionus</taxon>
    </lineage>
</organism>
<name>A0A3M7SSS5_BRAPC</name>
<reference evidence="1 2" key="1">
    <citation type="journal article" date="2018" name="Sci. Rep.">
        <title>Genomic signatures of local adaptation to the degree of environmental predictability in rotifers.</title>
        <authorList>
            <person name="Franch-Gras L."/>
            <person name="Hahn C."/>
            <person name="Garcia-Roger E.M."/>
            <person name="Carmona M.J."/>
            <person name="Serra M."/>
            <person name="Gomez A."/>
        </authorList>
    </citation>
    <scope>NUCLEOTIDE SEQUENCE [LARGE SCALE GENOMIC DNA]</scope>
    <source>
        <strain evidence="1">HYR1</strain>
    </source>
</reference>
<gene>
    <name evidence="1" type="ORF">BpHYR1_014794</name>
</gene>
<sequence length="225" mass="26146">MDKDNNIANISMEDEKSNQQELAFKYQGESLNNFKNPVKLQAEIDAYIGLENNGVKKAFINNKNRQLYIITDDPETIRHLKNYEWPKTSFISGIVKAIPKEQESILAVKGFDLSIDVEDKYFITNVLQKHNIIEARKIYKKSEKRPLPIIRIKTDTKSALSLLLNGLKVGYTLYRVEKWKSEKRPLQCCNCNKFNHHPKSTRNLVHSAQKITPWMSAHSKKTKKR</sequence>
<evidence type="ECO:0000313" key="2">
    <source>
        <dbReference type="Proteomes" id="UP000276133"/>
    </source>
</evidence>
<dbReference type="Proteomes" id="UP000276133">
    <property type="component" value="Unassembled WGS sequence"/>
</dbReference>
<comment type="caution">
    <text evidence="1">The sequence shown here is derived from an EMBL/GenBank/DDBJ whole genome shotgun (WGS) entry which is preliminary data.</text>
</comment>
<dbReference type="AlphaFoldDB" id="A0A3M7SSS5"/>
<keyword evidence="2" id="KW-1185">Reference proteome</keyword>
<dbReference type="EMBL" id="REGN01000826">
    <property type="protein sequence ID" value="RNA38765.1"/>
    <property type="molecule type" value="Genomic_DNA"/>
</dbReference>
<accession>A0A3M7SSS5</accession>